<sequence>MAELTGRMMLSSLLGAIALGASFAAFLPLIITNSVKRVNGTGPGFLVTWLLADALNLIGIIVLGAAITQQALAAWYFLADAVMLVQLLAFGHDDLTRRPPQPLKSFVRIEGRKRKPWLHAMSRQFEVFSPWDNVKLLGFCVLGGIASWGLYLTLGLYNKHDTFAIDVPEGYHPASFWLGLMAILIFSAARIPEFMSGRARSKRNEKPTHTLSDPLWWILIFENFFNLAAILTLSTKTEYLLAETPFLLGATLPIIFDVSMLFAISSWQRYWMHLDTPAARLVKEAEARKAEALDLLRTEQEDTVIEQRIRLLVAQAEVELPEIPADAQPKERRKLEARRRRIQILQADLRRNESALHVIEERLRQRKERRAHVKLELSRHLQNLELEKIEVGV</sequence>
<proteinExistence type="predicted"/>
<evidence type="ECO:0000313" key="4">
    <source>
        <dbReference type="Proteomes" id="UP000237144"/>
    </source>
</evidence>
<dbReference type="OrthoDB" id="8048523at2759"/>
<dbReference type="InterPro" id="IPR051415">
    <property type="entry name" value="LAAT-1"/>
</dbReference>
<comment type="caution">
    <text evidence="3">The sequence shown here is derived from an EMBL/GenBank/DDBJ whole genome shotgun (WGS) entry which is preliminary data.</text>
</comment>
<keyword evidence="2" id="KW-0812">Transmembrane</keyword>
<feature type="transmembrane region" description="Helical" evidence="2">
    <location>
        <begin position="136"/>
        <end position="154"/>
    </location>
</feature>
<dbReference type="GO" id="GO:0016020">
    <property type="term" value="C:membrane"/>
    <property type="evidence" value="ECO:0007669"/>
    <property type="project" value="TreeGrafter"/>
</dbReference>
<feature type="transmembrane region" description="Helical" evidence="2">
    <location>
        <begin position="12"/>
        <end position="32"/>
    </location>
</feature>
<accession>A0A2S5B3N3</accession>
<feature type="coiled-coil region" evidence="1">
    <location>
        <begin position="332"/>
        <end position="362"/>
    </location>
</feature>
<name>A0A2S5B3N3_9BASI</name>
<feature type="transmembrane region" description="Helical" evidence="2">
    <location>
        <begin position="246"/>
        <end position="264"/>
    </location>
</feature>
<evidence type="ECO:0000256" key="2">
    <source>
        <dbReference type="SAM" id="Phobius"/>
    </source>
</evidence>
<keyword evidence="4" id="KW-1185">Reference proteome</keyword>
<dbReference type="EMBL" id="PJQD01000085">
    <property type="protein sequence ID" value="POY71389.1"/>
    <property type="molecule type" value="Genomic_DNA"/>
</dbReference>
<protein>
    <submittedName>
        <fullName evidence="3">Uncharacterized protein</fullName>
    </submittedName>
</protein>
<dbReference type="Proteomes" id="UP000237144">
    <property type="component" value="Unassembled WGS sequence"/>
</dbReference>
<evidence type="ECO:0000313" key="3">
    <source>
        <dbReference type="EMBL" id="POY71389.1"/>
    </source>
</evidence>
<keyword evidence="2" id="KW-0472">Membrane</keyword>
<keyword evidence="1" id="KW-0175">Coiled coil</keyword>
<reference evidence="3 4" key="1">
    <citation type="journal article" date="2018" name="Front. Microbiol.">
        <title>Prospects for Fungal Bioremediation of Acidic Radioactive Waste Sites: Characterization and Genome Sequence of Rhodotorula taiwanensis MD1149.</title>
        <authorList>
            <person name="Tkavc R."/>
            <person name="Matrosova V.Y."/>
            <person name="Grichenko O.E."/>
            <person name="Gostincar C."/>
            <person name="Volpe R.P."/>
            <person name="Klimenkova P."/>
            <person name="Gaidamakova E.K."/>
            <person name="Zhou C.E."/>
            <person name="Stewart B.J."/>
            <person name="Lyman M.G."/>
            <person name="Malfatti S.A."/>
            <person name="Rubinfeld B."/>
            <person name="Courtot M."/>
            <person name="Singh J."/>
            <person name="Dalgard C.L."/>
            <person name="Hamilton T."/>
            <person name="Frey K.G."/>
            <person name="Gunde-Cimerman N."/>
            <person name="Dugan L."/>
            <person name="Daly M.J."/>
        </authorList>
    </citation>
    <scope>NUCLEOTIDE SEQUENCE [LARGE SCALE GENOMIC DNA]</scope>
    <source>
        <strain evidence="3 4">MD1149</strain>
    </source>
</reference>
<dbReference type="PANTHER" id="PTHR16201">
    <property type="entry name" value="SEVEN TRANSMEMBRANE PROTEIN 1-RELATED"/>
    <property type="match status" value="1"/>
</dbReference>
<feature type="transmembrane region" description="Helical" evidence="2">
    <location>
        <begin position="73"/>
        <end position="91"/>
    </location>
</feature>
<feature type="transmembrane region" description="Helical" evidence="2">
    <location>
        <begin position="174"/>
        <end position="194"/>
    </location>
</feature>
<dbReference type="PANTHER" id="PTHR16201:SF44">
    <property type="entry name" value="SEVEN TRANSMEMBRANE PROTEIN 1"/>
    <property type="match status" value="1"/>
</dbReference>
<feature type="transmembrane region" description="Helical" evidence="2">
    <location>
        <begin position="44"/>
        <end position="67"/>
    </location>
</feature>
<dbReference type="AlphaFoldDB" id="A0A2S5B3N3"/>
<gene>
    <name evidence="3" type="ORF">BMF94_5701</name>
</gene>
<feature type="transmembrane region" description="Helical" evidence="2">
    <location>
        <begin position="215"/>
        <end position="234"/>
    </location>
</feature>
<evidence type="ECO:0000256" key="1">
    <source>
        <dbReference type="SAM" id="Coils"/>
    </source>
</evidence>
<keyword evidence="2" id="KW-1133">Transmembrane helix</keyword>
<organism evidence="3 4">
    <name type="scientific">Rhodotorula taiwanensis</name>
    <dbReference type="NCBI Taxonomy" id="741276"/>
    <lineage>
        <taxon>Eukaryota</taxon>
        <taxon>Fungi</taxon>
        <taxon>Dikarya</taxon>
        <taxon>Basidiomycota</taxon>
        <taxon>Pucciniomycotina</taxon>
        <taxon>Microbotryomycetes</taxon>
        <taxon>Sporidiobolales</taxon>
        <taxon>Sporidiobolaceae</taxon>
        <taxon>Rhodotorula</taxon>
    </lineage>
</organism>